<dbReference type="Gramene" id="ONK78417">
    <property type="protein sequence ID" value="ONK78417"/>
    <property type="gene ID" value="A4U43_C02F18550"/>
</dbReference>
<dbReference type="EMBL" id="CM007382">
    <property type="protein sequence ID" value="ONK78417.1"/>
    <property type="molecule type" value="Genomic_DNA"/>
</dbReference>
<protein>
    <submittedName>
        <fullName evidence="2">Uncharacterized protein</fullName>
    </submittedName>
</protein>
<feature type="compositionally biased region" description="Polar residues" evidence="1">
    <location>
        <begin position="187"/>
        <end position="199"/>
    </location>
</feature>
<evidence type="ECO:0000313" key="3">
    <source>
        <dbReference type="Proteomes" id="UP000243459"/>
    </source>
</evidence>
<dbReference type="Proteomes" id="UP000243459">
    <property type="component" value="Chromosome 2"/>
</dbReference>
<keyword evidence="3" id="KW-1185">Reference proteome</keyword>
<reference evidence="3" key="1">
    <citation type="journal article" date="2017" name="Nat. Commun.">
        <title>The asparagus genome sheds light on the origin and evolution of a young Y chromosome.</title>
        <authorList>
            <person name="Harkess A."/>
            <person name="Zhou J."/>
            <person name="Xu C."/>
            <person name="Bowers J.E."/>
            <person name="Van der Hulst R."/>
            <person name="Ayyampalayam S."/>
            <person name="Mercati F."/>
            <person name="Riccardi P."/>
            <person name="McKain M.R."/>
            <person name="Kakrana A."/>
            <person name="Tang H."/>
            <person name="Ray J."/>
            <person name="Groenendijk J."/>
            <person name="Arikit S."/>
            <person name="Mathioni S.M."/>
            <person name="Nakano M."/>
            <person name="Shan H."/>
            <person name="Telgmann-Rauber A."/>
            <person name="Kanno A."/>
            <person name="Yue Z."/>
            <person name="Chen H."/>
            <person name="Li W."/>
            <person name="Chen Y."/>
            <person name="Xu X."/>
            <person name="Zhang Y."/>
            <person name="Luo S."/>
            <person name="Chen H."/>
            <person name="Gao J."/>
            <person name="Mao Z."/>
            <person name="Pires J.C."/>
            <person name="Luo M."/>
            <person name="Kudrna D."/>
            <person name="Wing R.A."/>
            <person name="Meyers B.C."/>
            <person name="Yi K."/>
            <person name="Kong H."/>
            <person name="Lavrijsen P."/>
            <person name="Sunseri F."/>
            <person name="Falavigna A."/>
            <person name="Ye Y."/>
            <person name="Leebens-Mack J.H."/>
            <person name="Chen G."/>
        </authorList>
    </citation>
    <scope>NUCLEOTIDE SEQUENCE [LARGE SCALE GENOMIC DNA]</scope>
    <source>
        <strain evidence="3">cv. DH0086</strain>
    </source>
</reference>
<dbReference type="OMA" id="HEVPVHE"/>
<feature type="region of interest" description="Disordered" evidence="1">
    <location>
        <begin position="185"/>
        <end position="228"/>
    </location>
</feature>
<proteinExistence type="predicted"/>
<feature type="region of interest" description="Disordered" evidence="1">
    <location>
        <begin position="245"/>
        <end position="266"/>
    </location>
</feature>
<dbReference type="AlphaFoldDB" id="A0A5P1FLY1"/>
<name>A0A5P1FLY1_ASPOF</name>
<organism evidence="2 3">
    <name type="scientific">Asparagus officinalis</name>
    <name type="common">Garden asparagus</name>
    <dbReference type="NCBI Taxonomy" id="4686"/>
    <lineage>
        <taxon>Eukaryota</taxon>
        <taxon>Viridiplantae</taxon>
        <taxon>Streptophyta</taxon>
        <taxon>Embryophyta</taxon>
        <taxon>Tracheophyta</taxon>
        <taxon>Spermatophyta</taxon>
        <taxon>Magnoliopsida</taxon>
        <taxon>Liliopsida</taxon>
        <taxon>Asparagales</taxon>
        <taxon>Asparagaceae</taxon>
        <taxon>Asparagoideae</taxon>
        <taxon>Asparagus</taxon>
    </lineage>
</organism>
<feature type="compositionally biased region" description="Basic and acidic residues" evidence="1">
    <location>
        <begin position="200"/>
        <end position="221"/>
    </location>
</feature>
<dbReference type="GO" id="GO:0007623">
    <property type="term" value="P:circadian rhythm"/>
    <property type="evidence" value="ECO:0007669"/>
    <property type="project" value="InterPro"/>
</dbReference>
<gene>
    <name evidence="2" type="ORF">A4U43_C02F18550</name>
</gene>
<sequence>MYTQYGYPAYPFPGIPVMQHVQADNYGGTDVPIGNYPDPLNYSNSSNMVPEMQAKALAMTPQEKIEKLRRRQQAQAMLAIQQQQQQFGHQIMGAEDTVSQENFQRNKGQGVVKSDSSMEENENKLPPLGLNILHEHDSSQRINALTDDNSSEKTIYYQLQDSLRKLDIRVRLCIRDSLLRLARSSMERQNASDRNSTNKSTKEEHEVPVHEDMNTGERHTGLPDAETYTNPIDRTVAQLLFHRPLDSGTRPMNDEVPQSPMLHNPK</sequence>
<dbReference type="GO" id="GO:0006355">
    <property type="term" value="P:regulation of DNA-templated transcription"/>
    <property type="evidence" value="ECO:0007669"/>
    <property type="project" value="InterPro"/>
</dbReference>
<dbReference type="InterPro" id="IPR039928">
    <property type="entry name" value="LNK"/>
</dbReference>
<evidence type="ECO:0000256" key="1">
    <source>
        <dbReference type="SAM" id="MobiDB-lite"/>
    </source>
</evidence>
<dbReference type="PANTHER" id="PTHR33334">
    <property type="entry name" value="PROTEIN LNK1"/>
    <property type="match status" value="1"/>
</dbReference>
<accession>A0A5P1FLY1</accession>
<dbReference type="PANTHER" id="PTHR33334:SF5">
    <property type="entry name" value="PROTEIN LNK2"/>
    <property type="match status" value="1"/>
</dbReference>
<evidence type="ECO:0000313" key="2">
    <source>
        <dbReference type="EMBL" id="ONK78417.1"/>
    </source>
</evidence>